<evidence type="ECO:0000256" key="3">
    <source>
        <dbReference type="ARBA" id="ARBA00022722"/>
    </source>
</evidence>
<dbReference type="HAMAP" id="MF_01818">
    <property type="entry name" value="RNase_Z_BN"/>
    <property type="match status" value="1"/>
</dbReference>
<name>A0A212QNM6_9CHLR</name>
<keyword evidence="5 8" id="KW-0255">Endonuclease</keyword>
<evidence type="ECO:0000256" key="2">
    <source>
        <dbReference type="ARBA" id="ARBA00022694"/>
    </source>
</evidence>
<protein>
    <recommendedName>
        <fullName evidence="8">Ribonuclease Z</fullName>
        <shortName evidence="8">RNase Z</shortName>
        <ecNumber evidence="8">3.1.26.11</ecNumber>
    </recommendedName>
    <alternativeName>
        <fullName evidence="8">tRNA 3 endonuclease</fullName>
    </alternativeName>
    <alternativeName>
        <fullName evidence="8">tRNase Z</fullName>
    </alternativeName>
</protein>
<dbReference type="Pfam" id="PF23023">
    <property type="entry name" value="Anti-Pycsar_Apyc1"/>
    <property type="match status" value="1"/>
</dbReference>
<dbReference type="GO" id="GO:0008270">
    <property type="term" value="F:zinc ion binding"/>
    <property type="evidence" value="ECO:0007669"/>
    <property type="project" value="UniProtKB-UniRule"/>
</dbReference>
<feature type="binding site" evidence="8">
    <location>
        <position position="65"/>
    </location>
    <ligand>
        <name>Zn(2+)</name>
        <dbReference type="ChEBI" id="CHEBI:29105"/>
        <label>2</label>
        <note>catalytic</note>
    </ligand>
</feature>
<evidence type="ECO:0000256" key="4">
    <source>
        <dbReference type="ARBA" id="ARBA00022723"/>
    </source>
</evidence>
<evidence type="ECO:0000313" key="9">
    <source>
        <dbReference type="EMBL" id="SNB60978.1"/>
    </source>
</evidence>
<evidence type="ECO:0000256" key="6">
    <source>
        <dbReference type="ARBA" id="ARBA00022801"/>
    </source>
</evidence>
<dbReference type="NCBIfam" id="NF000801">
    <property type="entry name" value="PRK00055.1-3"/>
    <property type="match status" value="1"/>
</dbReference>
<feature type="binding site" evidence="8">
    <location>
        <position position="66"/>
    </location>
    <ligand>
        <name>Zn(2+)</name>
        <dbReference type="ChEBI" id="CHEBI:29105"/>
        <label>2</label>
        <note>catalytic</note>
    </ligand>
</feature>
<feature type="binding site" evidence="8">
    <location>
        <position position="61"/>
    </location>
    <ligand>
        <name>Zn(2+)</name>
        <dbReference type="ChEBI" id="CHEBI:29105"/>
        <label>1</label>
        <note>catalytic</note>
    </ligand>
</feature>
<dbReference type="RefSeq" id="WP_088570456.1">
    <property type="nucleotide sequence ID" value="NZ_FYEK01000012.1"/>
</dbReference>
<keyword evidence="4 8" id="KW-0479">Metal-binding</keyword>
<evidence type="ECO:0000256" key="8">
    <source>
        <dbReference type="HAMAP-Rule" id="MF_01818"/>
    </source>
</evidence>
<keyword evidence="10" id="KW-1185">Reference proteome</keyword>
<comment type="cofactor">
    <cofactor evidence="8">
        <name>Zn(2+)</name>
        <dbReference type="ChEBI" id="CHEBI:29105"/>
    </cofactor>
    <text evidence="8">Binds 2 Zn(2+) ions.</text>
</comment>
<evidence type="ECO:0000256" key="1">
    <source>
        <dbReference type="ARBA" id="ARBA00011738"/>
    </source>
</evidence>
<dbReference type="AlphaFoldDB" id="A0A212QNM6"/>
<keyword evidence="2 8" id="KW-0819">tRNA processing</keyword>
<feature type="binding site" evidence="8">
    <location>
        <position position="212"/>
    </location>
    <ligand>
        <name>Zn(2+)</name>
        <dbReference type="ChEBI" id="CHEBI:29105"/>
        <label>1</label>
        <note>catalytic</note>
    </ligand>
</feature>
<proteinExistence type="inferred from homology"/>
<dbReference type="InParanoid" id="A0A212QNM6"/>
<keyword evidence="7 8" id="KW-0862">Zinc</keyword>
<keyword evidence="3 8" id="KW-0540">Nuclease</keyword>
<dbReference type="InterPro" id="IPR013471">
    <property type="entry name" value="RNase_Z/BN"/>
</dbReference>
<gene>
    <name evidence="8" type="primary">rnz</name>
    <name evidence="9" type="ORF">SAMN02746019_00026480</name>
</gene>
<organism evidence="9 10">
    <name type="scientific">Thermoflexus hugenholtzii JAD2</name>
    <dbReference type="NCBI Taxonomy" id="877466"/>
    <lineage>
        <taxon>Bacteria</taxon>
        <taxon>Bacillati</taxon>
        <taxon>Chloroflexota</taxon>
        <taxon>Thermoflexia</taxon>
        <taxon>Thermoflexales</taxon>
        <taxon>Thermoflexaceae</taxon>
        <taxon>Thermoflexus</taxon>
    </lineage>
</organism>
<comment type="similarity">
    <text evidence="8">Belongs to the RNase Z family.</text>
</comment>
<sequence length="338" mass="37736">MIEIVFLGTSASAPSIRRGLPAHVVMFEDRRFLVDCGEGTQRQLLKSGLGFRRLETILLTHAHLDHILGLAGFLSTVMRWEILPRVAIYGRRGTIERVKDLIYRVVLRGVRPSIEISFHVIEPGLLFEDEKFSVYAFPVTHRGGDSLGYLFREKPRRPFLVEKAEALGIPPGPERRRLVQGEPVTLPDGRVVRPDDVLGPPVEGASLALVGDAGRVDDLVEAVRGVGALVIEATYLEADRDLARRHDHLTAAEAAGLARAAGVGHLILTHVSRRYREREIRQEAMALFPRVWVARDFDRYRILKDGQLEVERAEVHEIEEERDVLAESERAGAGHGGL</sequence>
<dbReference type="InterPro" id="IPR036866">
    <property type="entry name" value="RibonucZ/Hydroxyglut_hydro"/>
</dbReference>
<dbReference type="EC" id="3.1.26.11" evidence="8"/>
<dbReference type="CDD" id="cd07717">
    <property type="entry name" value="RNaseZ_ZiPD-like_MBL-fold"/>
    <property type="match status" value="1"/>
</dbReference>
<dbReference type="GO" id="GO:0042781">
    <property type="term" value="F:3'-tRNA processing endoribonuclease activity"/>
    <property type="evidence" value="ECO:0007669"/>
    <property type="project" value="UniProtKB-UniRule"/>
</dbReference>
<evidence type="ECO:0000256" key="5">
    <source>
        <dbReference type="ARBA" id="ARBA00022759"/>
    </source>
</evidence>
<evidence type="ECO:0000256" key="7">
    <source>
        <dbReference type="ARBA" id="ARBA00022833"/>
    </source>
</evidence>
<dbReference type="PANTHER" id="PTHR46018">
    <property type="entry name" value="ZINC PHOSPHODIESTERASE ELAC PROTEIN 1"/>
    <property type="match status" value="1"/>
</dbReference>
<dbReference type="Gene3D" id="3.60.15.10">
    <property type="entry name" value="Ribonuclease Z/Hydroxyacylglutathione hydrolase-like"/>
    <property type="match status" value="1"/>
</dbReference>
<evidence type="ECO:0000313" key="10">
    <source>
        <dbReference type="Proteomes" id="UP000197025"/>
    </source>
</evidence>
<dbReference type="SUPFAM" id="SSF56281">
    <property type="entry name" value="Metallo-hydrolase/oxidoreductase"/>
    <property type="match status" value="1"/>
</dbReference>
<dbReference type="OrthoDB" id="9800940at2"/>
<dbReference type="EMBL" id="FYEK01000012">
    <property type="protein sequence ID" value="SNB60978.1"/>
    <property type="molecule type" value="Genomic_DNA"/>
</dbReference>
<reference evidence="10" key="1">
    <citation type="submission" date="2017-06" db="EMBL/GenBank/DDBJ databases">
        <authorList>
            <person name="Varghese N."/>
            <person name="Submissions S."/>
        </authorList>
    </citation>
    <scope>NUCLEOTIDE SEQUENCE [LARGE SCALE GENOMIC DNA]</scope>
    <source>
        <strain evidence="10">JAD2</strain>
    </source>
</reference>
<dbReference type="FunCoup" id="A0A212QNM6">
    <property type="interactions" value="300"/>
</dbReference>
<keyword evidence="6 8" id="KW-0378">Hydrolase</keyword>
<comment type="function">
    <text evidence="8">Zinc phosphodiesterase, which displays some tRNA 3'-processing endonuclease activity. Probably involved in tRNA maturation, by removing a 3'-trailer from precursor tRNA.</text>
</comment>
<comment type="subunit">
    <text evidence="1 8">Homodimer.</text>
</comment>
<dbReference type="Proteomes" id="UP000197025">
    <property type="component" value="Unassembled WGS sequence"/>
</dbReference>
<dbReference type="PANTHER" id="PTHR46018:SF7">
    <property type="entry name" value="RIBONUCLEASE Z"/>
    <property type="match status" value="1"/>
</dbReference>
<feature type="binding site" evidence="8">
    <location>
        <position position="141"/>
    </location>
    <ligand>
        <name>Zn(2+)</name>
        <dbReference type="ChEBI" id="CHEBI:29105"/>
        <label>1</label>
        <note>catalytic</note>
    </ligand>
</feature>
<feature type="active site" description="Proton acceptor" evidence="8">
    <location>
        <position position="65"/>
    </location>
</feature>
<accession>A0A212QNM6</accession>
<feature type="binding site" evidence="8">
    <location>
        <position position="212"/>
    </location>
    <ligand>
        <name>Zn(2+)</name>
        <dbReference type="ChEBI" id="CHEBI:29105"/>
        <label>2</label>
        <note>catalytic</note>
    </ligand>
</feature>
<feature type="binding site" evidence="8">
    <location>
        <position position="63"/>
    </location>
    <ligand>
        <name>Zn(2+)</name>
        <dbReference type="ChEBI" id="CHEBI:29105"/>
        <label>1</label>
        <note>catalytic</note>
    </ligand>
</feature>
<feature type="binding site" evidence="8">
    <location>
        <position position="270"/>
    </location>
    <ligand>
        <name>Zn(2+)</name>
        <dbReference type="ChEBI" id="CHEBI:29105"/>
        <label>2</label>
        <note>catalytic</note>
    </ligand>
</feature>
<comment type="catalytic activity">
    <reaction evidence="8">
        <text>Endonucleolytic cleavage of RNA, removing extra 3' nucleotides from tRNA precursor, generating 3' termini of tRNAs. A 3'-hydroxy group is left at the tRNA terminus and a 5'-phosphoryl group is left at the trailer molecule.</text>
        <dbReference type="EC" id="3.1.26.11"/>
    </reaction>
</comment>